<dbReference type="Pfam" id="PF00403">
    <property type="entry name" value="HMA"/>
    <property type="match status" value="1"/>
</dbReference>
<feature type="region of interest" description="Disordered" evidence="1">
    <location>
        <begin position="598"/>
        <end position="622"/>
    </location>
</feature>
<feature type="region of interest" description="Disordered" evidence="1">
    <location>
        <begin position="467"/>
        <end position="506"/>
    </location>
</feature>
<gene>
    <name evidence="4" type="ORF">A2Y75_07920</name>
</gene>
<dbReference type="InterPro" id="IPR039447">
    <property type="entry name" value="UreH-like_TM_dom"/>
</dbReference>
<feature type="transmembrane region" description="Helical" evidence="2">
    <location>
        <begin position="92"/>
        <end position="109"/>
    </location>
</feature>
<dbReference type="PROSITE" id="PS50846">
    <property type="entry name" value="HMA_2"/>
    <property type="match status" value="1"/>
</dbReference>
<keyword evidence="2" id="KW-0812">Transmembrane</keyword>
<accession>A0A1F2WSC6</accession>
<name>A0A1F2WSC6_9ACTN</name>
<dbReference type="Gene3D" id="3.30.70.100">
    <property type="match status" value="1"/>
</dbReference>
<evidence type="ECO:0000313" key="5">
    <source>
        <dbReference type="Proteomes" id="UP000177876"/>
    </source>
</evidence>
<dbReference type="InterPro" id="IPR036163">
    <property type="entry name" value="HMA_dom_sf"/>
</dbReference>
<dbReference type="GO" id="GO:0046872">
    <property type="term" value="F:metal ion binding"/>
    <property type="evidence" value="ECO:0007669"/>
    <property type="project" value="InterPro"/>
</dbReference>
<dbReference type="Pfam" id="PF13473">
    <property type="entry name" value="Cupredoxin_1"/>
    <property type="match status" value="2"/>
</dbReference>
<feature type="transmembrane region" description="Helical" evidence="2">
    <location>
        <begin position="129"/>
        <end position="153"/>
    </location>
</feature>
<evidence type="ECO:0000313" key="4">
    <source>
        <dbReference type="EMBL" id="OFW59788.1"/>
    </source>
</evidence>
<reference evidence="4 5" key="1">
    <citation type="journal article" date="2016" name="Nat. Commun.">
        <title>Thousands of microbial genomes shed light on interconnected biogeochemical processes in an aquifer system.</title>
        <authorList>
            <person name="Anantharaman K."/>
            <person name="Brown C.T."/>
            <person name="Hug L.A."/>
            <person name="Sharon I."/>
            <person name="Castelle C.J."/>
            <person name="Probst A.J."/>
            <person name="Thomas B.C."/>
            <person name="Singh A."/>
            <person name="Wilkins M.J."/>
            <person name="Karaoz U."/>
            <person name="Brodie E.L."/>
            <person name="Williams K.H."/>
            <person name="Hubbard S.S."/>
            <person name="Banfield J.F."/>
        </authorList>
    </citation>
    <scope>NUCLEOTIDE SEQUENCE [LARGE SCALE GENOMIC DNA]</scope>
</reference>
<dbReference type="CDD" id="cd00371">
    <property type="entry name" value="HMA"/>
    <property type="match status" value="1"/>
</dbReference>
<sequence>MKNRSGTKERVYYVNGMHCAACEILVEKKLIKRKNIHSVEASAGKKKVVVEYTGDPPNTEQLNKLFKQDGYGFSMRPPKNISREKGFWMSRYSKIGLALIAAIALIILLQKTGLSGLVTVNSKSSLPAFLLLGLVAGFSSCAALVGGVVLSMSKQWGELYSSDDPFKKRLEPHLLFNIGRLVSYAALGSLLALIGGTFLITPSLSAVLVIAVSVVMVLLGLQMLGVKYFQRFQFTMPKSITRYVADETHFKGRYMPFSMGALTFFLPCGFTLTAQTFALISGNPLQGSLIMLAFALGTLPMLLLIGISSVKFLEKPHLAATFLKVAGALVLFFALFNINNQLVVLNGPNLASIFDSQPTNIAAGASDLPPIVDGKQVLKMKASAKGYNPSKLTVRAGVPVLWEIEDTGTSGCTNAIISKDLFQGQIKLTPGQTSTQEFTAQKTGHYRFSCWMGMVQGEIDAVDAPEETTEANAPEGPPTQQDSVLPPNDRPSNDTADSSGLPPIVDGKQVIKMEASASGYDPDHLKVRVGVPVRWEITDTGTSGCTSAIISDTLFDGEIDLKPEQTAVREFTPDKIGRFRFSCWMGMVEGEIDVVDEKDPNRSSFDYDETTQPSSGRGGCCG</sequence>
<dbReference type="Pfam" id="PF13386">
    <property type="entry name" value="DsbD_2"/>
    <property type="match status" value="1"/>
</dbReference>
<protein>
    <recommendedName>
        <fullName evidence="3">HMA domain-containing protein</fullName>
    </recommendedName>
</protein>
<dbReference type="SUPFAM" id="SSF55008">
    <property type="entry name" value="HMA, heavy metal-associated domain"/>
    <property type="match status" value="1"/>
</dbReference>
<feature type="transmembrane region" description="Helical" evidence="2">
    <location>
        <begin position="206"/>
        <end position="229"/>
    </location>
</feature>
<keyword evidence="2" id="KW-1133">Transmembrane helix</keyword>
<feature type="transmembrane region" description="Helical" evidence="2">
    <location>
        <begin position="174"/>
        <end position="200"/>
    </location>
</feature>
<dbReference type="AlphaFoldDB" id="A0A1F2WSC6"/>
<evidence type="ECO:0000259" key="3">
    <source>
        <dbReference type="PROSITE" id="PS50846"/>
    </source>
</evidence>
<organism evidence="4 5">
    <name type="scientific">Candidatus Solincola sediminis</name>
    <dbReference type="NCBI Taxonomy" id="1797199"/>
    <lineage>
        <taxon>Bacteria</taxon>
        <taxon>Bacillati</taxon>
        <taxon>Actinomycetota</taxon>
        <taxon>Candidatus Geothermincolia</taxon>
        <taxon>Candidatus Geothermincolales</taxon>
        <taxon>Candidatus Geothermincolaceae</taxon>
        <taxon>Candidatus Solincola</taxon>
    </lineage>
</organism>
<dbReference type="Gene3D" id="2.60.40.420">
    <property type="entry name" value="Cupredoxins - blue copper proteins"/>
    <property type="match status" value="2"/>
</dbReference>
<keyword evidence="2" id="KW-0472">Membrane</keyword>
<proteinExistence type="predicted"/>
<dbReference type="Proteomes" id="UP000177876">
    <property type="component" value="Unassembled WGS sequence"/>
</dbReference>
<evidence type="ECO:0000256" key="2">
    <source>
        <dbReference type="SAM" id="Phobius"/>
    </source>
</evidence>
<evidence type="ECO:0000256" key="1">
    <source>
        <dbReference type="SAM" id="MobiDB-lite"/>
    </source>
</evidence>
<dbReference type="PANTHER" id="PTHR42208">
    <property type="entry name" value="HEAVY METAL TRANSPORTER-RELATED"/>
    <property type="match status" value="1"/>
</dbReference>
<dbReference type="SUPFAM" id="SSF49503">
    <property type="entry name" value="Cupredoxins"/>
    <property type="match status" value="2"/>
</dbReference>
<dbReference type="InterPro" id="IPR008972">
    <property type="entry name" value="Cupredoxin"/>
</dbReference>
<feature type="transmembrane region" description="Helical" evidence="2">
    <location>
        <begin position="318"/>
        <end position="336"/>
    </location>
</feature>
<dbReference type="InterPro" id="IPR006121">
    <property type="entry name" value="HMA_dom"/>
</dbReference>
<comment type="caution">
    <text evidence="4">The sequence shown here is derived from an EMBL/GenBank/DDBJ whole genome shotgun (WGS) entry which is preliminary data.</text>
</comment>
<dbReference type="STRING" id="1797197.A2Y75_07920"/>
<feature type="domain" description="HMA" evidence="3">
    <location>
        <begin position="8"/>
        <end position="74"/>
    </location>
</feature>
<feature type="transmembrane region" description="Helical" evidence="2">
    <location>
        <begin position="286"/>
        <end position="306"/>
    </location>
</feature>
<dbReference type="PANTHER" id="PTHR42208:SF1">
    <property type="entry name" value="HEAVY METAL TRANSPORTER"/>
    <property type="match status" value="1"/>
</dbReference>
<dbReference type="EMBL" id="MELK01000010">
    <property type="protein sequence ID" value="OFW59788.1"/>
    <property type="molecule type" value="Genomic_DNA"/>
</dbReference>
<dbReference type="InterPro" id="IPR028096">
    <property type="entry name" value="EfeO_Cupredoxin"/>
</dbReference>
<feature type="transmembrane region" description="Helical" evidence="2">
    <location>
        <begin position="259"/>
        <end position="280"/>
    </location>
</feature>